<dbReference type="InterPro" id="IPR001734">
    <property type="entry name" value="Na/solute_symporter"/>
</dbReference>
<proteinExistence type="inferred from homology"/>
<keyword evidence="3" id="KW-0813">Transport</keyword>
<dbReference type="InterPro" id="IPR050277">
    <property type="entry name" value="Sodium:Solute_Symporter"/>
</dbReference>
<evidence type="ECO:0000256" key="1">
    <source>
        <dbReference type="ARBA" id="ARBA00004651"/>
    </source>
</evidence>
<gene>
    <name evidence="13" type="ORF">Krac_11696</name>
</gene>
<dbReference type="STRING" id="485913.Krac_11696"/>
<keyword evidence="5 12" id="KW-0812">Transmembrane</keyword>
<feature type="transmembrane region" description="Helical" evidence="12">
    <location>
        <begin position="48"/>
        <end position="71"/>
    </location>
</feature>
<feature type="transmembrane region" description="Helical" evidence="12">
    <location>
        <begin position="453"/>
        <end position="473"/>
    </location>
</feature>
<dbReference type="CDD" id="cd11480">
    <property type="entry name" value="SLC5sbd_u4"/>
    <property type="match status" value="1"/>
</dbReference>
<evidence type="ECO:0000313" key="13">
    <source>
        <dbReference type="EMBL" id="EFH90088.1"/>
    </source>
</evidence>
<dbReference type="Pfam" id="PF00474">
    <property type="entry name" value="SSF"/>
    <property type="match status" value="1"/>
</dbReference>
<dbReference type="InParanoid" id="D6TD37"/>
<evidence type="ECO:0000256" key="9">
    <source>
        <dbReference type="ARBA" id="ARBA00023065"/>
    </source>
</evidence>
<feature type="transmembrane region" description="Helical" evidence="12">
    <location>
        <begin position="157"/>
        <end position="179"/>
    </location>
</feature>
<evidence type="ECO:0000313" key="14">
    <source>
        <dbReference type="Proteomes" id="UP000004508"/>
    </source>
</evidence>
<accession>D6TD37</accession>
<dbReference type="PROSITE" id="PS00456">
    <property type="entry name" value="NA_SOLUT_SYMP_1"/>
    <property type="match status" value="1"/>
</dbReference>
<dbReference type="FunCoup" id="D6TD37">
    <property type="interactions" value="458"/>
</dbReference>
<comment type="similarity">
    <text evidence="2 11">Belongs to the sodium:solute symporter (SSF) (TC 2.A.21) family.</text>
</comment>
<dbReference type="Proteomes" id="UP000004508">
    <property type="component" value="Unassembled WGS sequence"/>
</dbReference>
<dbReference type="PROSITE" id="PS50283">
    <property type="entry name" value="NA_SOLUT_SYMP_3"/>
    <property type="match status" value="1"/>
</dbReference>
<dbReference type="eggNOG" id="COG4147">
    <property type="taxonomic scope" value="Bacteria"/>
</dbReference>
<feature type="transmembrane region" description="Helical" evidence="12">
    <location>
        <begin position="260"/>
        <end position="282"/>
    </location>
</feature>
<feature type="transmembrane region" description="Helical" evidence="12">
    <location>
        <begin position="391"/>
        <end position="411"/>
    </location>
</feature>
<dbReference type="EMBL" id="ADVG01000001">
    <property type="protein sequence ID" value="EFH90088.1"/>
    <property type="molecule type" value="Genomic_DNA"/>
</dbReference>
<feature type="transmembrane region" description="Helical" evidence="12">
    <location>
        <begin position="498"/>
        <end position="516"/>
    </location>
</feature>
<dbReference type="GO" id="GO:0015293">
    <property type="term" value="F:symporter activity"/>
    <property type="evidence" value="ECO:0007669"/>
    <property type="project" value="UniProtKB-KW"/>
</dbReference>
<comment type="subcellular location">
    <subcellularLocation>
        <location evidence="1">Cell membrane</location>
        <topology evidence="1">Multi-pass membrane protein</topology>
    </subcellularLocation>
</comment>
<keyword evidence="8" id="KW-0915">Sodium</keyword>
<sequence length="540" mass="57140">MNAKELQTLIMFGVIVLITLVITFWASRRTRTTTDFYAAGRRISGFQNGLAVAGDYMSAASFLGIAGLIAFFGYDGFMYSVGFLVAYLTVLFLVAEPLRNTGKFTMADVLTFRLRNRSVRTVAAISTLVVTLIYMIAQMVGAGSLVSLLIPSLDYNWAIIIVGVLMIIYVIFGGMLATTWVQIIKALLLIGGTIVLSFLVLSHYGFSLGNFFDAIHGVVGKYCTNGGVLKDGQCTAGTVVTQDYLMPGLRYHGTYGQLDLISLGLALVLGTAGLPHILMRFYTVPTARSARSSVVWATVIIGVFYILTTFLGFGAATLVGKAHIANQNLAAPLLAEAVGGTLFLAFIAAVAFATILAVVAGLTIAGSSAFAHDIWLNVVKGGREDEREQVLVAKITAAVIGVLSIILAIALRYSNVAFLVGLAFAVAASANVPSIILSLFWRRFNTAGMVASMLVGLISSVLLIIISPAIMGIDPPGTAATAAHLIQAKSLFPLENPGLISIPLSFIVAIVVSLATRDASAVETFSETNVRANLGIDAEV</sequence>
<evidence type="ECO:0000256" key="3">
    <source>
        <dbReference type="ARBA" id="ARBA00022448"/>
    </source>
</evidence>
<reference evidence="13 14" key="1">
    <citation type="journal article" date="2011" name="Stand. Genomic Sci.">
        <title>Non-contiguous finished genome sequence and contextual data of the filamentous soil bacterium Ktedonobacter racemifer type strain (SOSP1-21).</title>
        <authorList>
            <person name="Chang Y.J."/>
            <person name="Land M."/>
            <person name="Hauser L."/>
            <person name="Chertkov O."/>
            <person name="Del Rio T.G."/>
            <person name="Nolan M."/>
            <person name="Copeland A."/>
            <person name="Tice H."/>
            <person name="Cheng J.F."/>
            <person name="Lucas S."/>
            <person name="Han C."/>
            <person name="Goodwin L."/>
            <person name="Pitluck S."/>
            <person name="Ivanova N."/>
            <person name="Ovchinikova G."/>
            <person name="Pati A."/>
            <person name="Chen A."/>
            <person name="Palaniappan K."/>
            <person name="Mavromatis K."/>
            <person name="Liolios K."/>
            <person name="Brettin T."/>
            <person name="Fiebig A."/>
            <person name="Rohde M."/>
            <person name="Abt B."/>
            <person name="Goker M."/>
            <person name="Detter J.C."/>
            <person name="Woyke T."/>
            <person name="Bristow J."/>
            <person name="Eisen J.A."/>
            <person name="Markowitz V."/>
            <person name="Hugenholtz P."/>
            <person name="Kyrpides N.C."/>
            <person name="Klenk H.P."/>
            <person name="Lapidus A."/>
        </authorList>
    </citation>
    <scope>NUCLEOTIDE SEQUENCE [LARGE SCALE GENOMIC DNA]</scope>
    <source>
        <strain evidence="14">DSM 44963</strain>
    </source>
</reference>
<dbReference type="Gene3D" id="1.20.1730.10">
    <property type="entry name" value="Sodium/glucose cotransporter"/>
    <property type="match status" value="1"/>
</dbReference>
<dbReference type="InterPro" id="IPR038377">
    <property type="entry name" value="Na/Glc_symporter_sf"/>
</dbReference>
<dbReference type="OrthoDB" id="9814523at2"/>
<dbReference type="PANTHER" id="PTHR48086">
    <property type="entry name" value="SODIUM/PROLINE SYMPORTER-RELATED"/>
    <property type="match status" value="1"/>
</dbReference>
<name>D6TD37_KTERA</name>
<protein>
    <submittedName>
        <fullName evidence="13">SSS sodium solute transporter superfamily</fullName>
    </submittedName>
</protein>
<evidence type="ECO:0000256" key="6">
    <source>
        <dbReference type="ARBA" id="ARBA00022847"/>
    </source>
</evidence>
<feature type="transmembrane region" description="Helical" evidence="12">
    <location>
        <begin position="119"/>
        <end position="137"/>
    </location>
</feature>
<dbReference type="PANTHER" id="PTHR48086:SF6">
    <property type="entry name" value="CATION_ACETATE SYMPORTER ACTP"/>
    <property type="match status" value="1"/>
</dbReference>
<evidence type="ECO:0000256" key="5">
    <source>
        <dbReference type="ARBA" id="ARBA00022692"/>
    </source>
</evidence>
<comment type="caution">
    <text evidence="13">The sequence shown here is derived from an EMBL/GenBank/DDBJ whole genome shotgun (WGS) entry which is preliminary data.</text>
</comment>
<dbReference type="GO" id="GO:0006811">
    <property type="term" value="P:monoatomic ion transport"/>
    <property type="evidence" value="ECO:0007669"/>
    <property type="project" value="UniProtKB-KW"/>
</dbReference>
<evidence type="ECO:0000256" key="12">
    <source>
        <dbReference type="SAM" id="Phobius"/>
    </source>
</evidence>
<keyword evidence="10 12" id="KW-0472">Membrane</keyword>
<dbReference type="NCBIfam" id="TIGR00813">
    <property type="entry name" value="sss"/>
    <property type="match status" value="1"/>
</dbReference>
<keyword evidence="9" id="KW-0406">Ion transport</keyword>
<dbReference type="GO" id="GO:0006847">
    <property type="term" value="P:plasma membrane acetate transport"/>
    <property type="evidence" value="ECO:0007669"/>
    <property type="project" value="TreeGrafter"/>
</dbReference>
<evidence type="ECO:0000256" key="2">
    <source>
        <dbReference type="ARBA" id="ARBA00006434"/>
    </source>
</evidence>
<evidence type="ECO:0000256" key="4">
    <source>
        <dbReference type="ARBA" id="ARBA00022475"/>
    </source>
</evidence>
<feature type="transmembrane region" description="Helical" evidence="12">
    <location>
        <begin position="6"/>
        <end position="27"/>
    </location>
</feature>
<keyword evidence="6" id="KW-0769">Symport</keyword>
<evidence type="ECO:0000256" key="7">
    <source>
        <dbReference type="ARBA" id="ARBA00022989"/>
    </source>
</evidence>
<organism evidence="13 14">
    <name type="scientific">Ktedonobacter racemifer DSM 44963</name>
    <dbReference type="NCBI Taxonomy" id="485913"/>
    <lineage>
        <taxon>Bacteria</taxon>
        <taxon>Bacillati</taxon>
        <taxon>Chloroflexota</taxon>
        <taxon>Ktedonobacteria</taxon>
        <taxon>Ktedonobacterales</taxon>
        <taxon>Ktedonobacteraceae</taxon>
        <taxon>Ktedonobacter</taxon>
    </lineage>
</organism>
<dbReference type="GO" id="GO:0005886">
    <property type="term" value="C:plasma membrane"/>
    <property type="evidence" value="ECO:0007669"/>
    <property type="project" value="UniProtKB-SubCell"/>
</dbReference>
<feature type="transmembrane region" description="Helical" evidence="12">
    <location>
        <begin position="294"/>
        <end position="320"/>
    </location>
</feature>
<feature type="transmembrane region" description="Helical" evidence="12">
    <location>
        <begin position="417"/>
        <end position="441"/>
    </location>
</feature>
<dbReference type="InterPro" id="IPR018212">
    <property type="entry name" value="Na/solute_symporter_CS"/>
</dbReference>
<keyword evidence="14" id="KW-1185">Reference proteome</keyword>
<feature type="transmembrane region" description="Helical" evidence="12">
    <location>
        <begin position="340"/>
        <end position="370"/>
    </location>
</feature>
<keyword evidence="7 12" id="KW-1133">Transmembrane helix</keyword>
<evidence type="ECO:0000256" key="8">
    <source>
        <dbReference type="ARBA" id="ARBA00023053"/>
    </source>
</evidence>
<evidence type="ECO:0000256" key="10">
    <source>
        <dbReference type="ARBA" id="ARBA00023136"/>
    </source>
</evidence>
<feature type="transmembrane region" description="Helical" evidence="12">
    <location>
        <begin position="77"/>
        <end position="98"/>
    </location>
</feature>
<dbReference type="AlphaFoldDB" id="D6TD37"/>
<feature type="transmembrane region" description="Helical" evidence="12">
    <location>
        <begin position="186"/>
        <end position="206"/>
    </location>
</feature>
<keyword evidence="4" id="KW-1003">Cell membrane</keyword>
<dbReference type="RefSeq" id="WP_007907139.1">
    <property type="nucleotide sequence ID" value="NZ_ADVG01000001.1"/>
</dbReference>
<dbReference type="GO" id="GO:0015123">
    <property type="term" value="F:acetate transmembrane transporter activity"/>
    <property type="evidence" value="ECO:0007669"/>
    <property type="project" value="TreeGrafter"/>
</dbReference>
<evidence type="ECO:0000256" key="11">
    <source>
        <dbReference type="RuleBase" id="RU362091"/>
    </source>
</evidence>